<accession>A0A2U8RL63</accession>
<reference evidence="2 4" key="1">
    <citation type="submission" date="2016-09" db="EMBL/GenBank/DDBJ databases">
        <authorList>
            <consortium name="Pathogen Informatics"/>
            <person name="Sun Q."/>
            <person name="Inoue M."/>
        </authorList>
    </citation>
    <scope>NUCLEOTIDE SEQUENCE [LARGE SCALE GENOMIC DNA]</scope>
    <source>
        <strain evidence="2 4">82C</strain>
    </source>
</reference>
<dbReference type="EMBL" id="FMPI01000006">
    <property type="protein sequence ID" value="SCS78749.1"/>
    <property type="molecule type" value="Genomic_DNA"/>
</dbReference>
<reference evidence="1" key="3">
    <citation type="submission" date="2018-03" db="EMBL/GenBank/DDBJ databases">
        <title>A novel mecC allotype, mecC3, in a new Staphylococcus species, Staphylococcus caeli.</title>
        <authorList>
            <person name="MacFadyen A.C."/>
            <person name="Harrison E.M."/>
            <person name="Morgan F.J.E."/>
            <person name="Parkhill J."/>
            <person name="Holmes M.A."/>
            <person name="Paterson G.K."/>
        </authorList>
    </citation>
    <scope>NUCLEOTIDE SEQUENCE</scope>
    <source>
        <strain evidence="1">82B</strain>
    </source>
</reference>
<name>A0A1D4KXJ6_9STAP</name>
<evidence type="ECO:0000313" key="4">
    <source>
        <dbReference type="Proteomes" id="UP000095412"/>
    </source>
</evidence>
<sequence>MHKYIKITQLVITILSEIITWMKESERKETSYE</sequence>
<dbReference type="Proteomes" id="UP000095412">
    <property type="component" value="Unassembled WGS sequence"/>
</dbReference>
<dbReference type="EMBL" id="FMPG01000005">
    <property type="protein sequence ID" value="SCS98322.1"/>
    <property type="molecule type" value="Genomic_DNA"/>
</dbReference>
<dbReference type="AlphaFoldDB" id="A0A1D4KXJ6"/>
<evidence type="ECO:0000313" key="2">
    <source>
        <dbReference type="EMBL" id="SCS78749.1"/>
    </source>
</evidence>
<protein>
    <submittedName>
        <fullName evidence="3">Uncharacterized protein</fullName>
    </submittedName>
</protein>
<evidence type="ECO:0000313" key="5">
    <source>
        <dbReference type="Proteomes" id="UP000095768"/>
    </source>
</evidence>
<organism evidence="3 5">
    <name type="scientific">Staphylococcus caeli</name>
    <dbReference type="NCBI Taxonomy" id="2201815"/>
    <lineage>
        <taxon>Bacteria</taxon>
        <taxon>Bacillati</taxon>
        <taxon>Bacillota</taxon>
        <taxon>Bacilli</taxon>
        <taxon>Bacillales</taxon>
        <taxon>Staphylococcaceae</taxon>
        <taxon>Staphylococcus</taxon>
    </lineage>
</organism>
<dbReference type="EMBL" id="MH155596">
    <property type="protein sequence ID" value="AWM30151.1"/>
    <property type="molecule type" value="Genomic_DNA"/>
</dbReference>
<gene>
    <name evidence="3" type="ORF">SAMEA2297795_01510</name>
    <name evidence="2" type="ORF">SAMEA2297796_01131</name>
    <name evidence="1" type="ORF">SCC82B_00011</name>
</gene>
<proteinExistence type="predicted"/>
<keyword evidence="4" id="KW-1185">Reference proteome</keyword>
<reference evidence="3 5" key="2">
    <citation type="submission" date="2016-09" db="EMBL/GenBank/DDBJ databases">
        <authorList>
            <consortium name="Pathogen Informatics"/>
        </authorList>
    </citation>
    <scope>NUCLEOTIDE SEQUENCE [LARGE SCALE GENOMIC DNA]</scope>
    <source>
        <strain evidence="3 5">82B</strain>
    </source>
</reference>
<accession>A0A1D4KXJ6</accession>
<evidence type="ECO:0000313" key="1">
    <source>
        <dbReference type="EMBL" id="AWM30151.1"/>
    </source>
</evidence>
<dbReference type="Proteomes" id="UP000095768">
    <property type="component" value="Unassembled WGS sequence"/>
</dbReference>
<evidence type="ECO:0000313" key="3">
    <source>
        <dbReference type="EMBL" id="SCS98322.1"/>
    </source>
</evidence>